<accession>A0A2A6BJM5</accession>
<keyword evidence="4" id="KW-1133">Transmembrane helix</keyword>
<keyword evidence="3" id="KW-0812">Transmembrane</keyword>
<dbReference type="EnsemblMetazoa" id="PPA19706.1">
    <property type="protein sequence ID" value="PPA19706.1"/>
    <property type="gene ID" value="WBGene00109260"/>
</dbReference>
<dbReference type="Gene3D" id="1.20.1250.20">
    <property type="entry name" value="MFS general substrate transporter like domains"/>
    <property type="match status" value="1"/>
</dbReference>
<dbReference type="CDD" id="cd17326">
    <property type="entry name" value="MFS_MFSD8"/>
    <property type="match status" value="1"/>
</dbReference>
<dbReference type="GO" id="GO:0005765">
    <property type="term" value="C:lysosomal membrane"/>
    <property type="evidence" value="ECO:0000318"/>
    <property type="project" value="GO_Central"/>
</dbReference>
<evidence type="ECO:0000313" key="7">
    <source>
        <dbReference type="Proteomes" id="UP000005239"/>
    </source>
</evidence>
<dbReference type="AlphaFoldDB" id="A0A2A6BJM5"/>
<organism evidence="6 7">
    <name type="scientific">Pristionchus pacificus</name>
    <name type="common">Parasitic nematode worm</name>
    <dbReference type="NCBI Taxonomy" id="54126"/>
    <lineage>
        <taxon>Eukaryota</taxon>
        <taxon>Metazoa</taxon>
        <taxon>Ecdysozoa</taxon>
        <taxon>Nematoda</taxon>
        <taxon>Chromadorea</taxon>
        <taxon>Rhabditida</taxon>
        <taxon>Rhabditina</taxon>
        <taxon>Diplogasteromorpha</taxon>
        <taxon>Diplogasteroidea</taxon>
        <taxon>Neodiplogasteridae</taxon>
        <taxon>Pristionchus</taxon>
    </lineage>
</organism>
<dbReference type="Proteomes" id="UP000005239">
    <property type="component" value="Unassembled WGS sequence"/>
</dbReference>
<reference evidence="7" key="1">
    <citation type="journal article" date="2008" name="Nat. Genet.">
        <title>The Pristionchus pacificus genome provides a unique perspective on nematode lifestyle and parasitism.</title>
        <authorList>
            <person name="Dieterich C."/>
            <person name="Clifton S.W."/>
            <person name="Schuster L.N."/>
            <person name="Chinwalla A."/>
            <person name="Delehaunty K."/>
            <person name="Dinkelacker I."/>
            <person name="Fulton L."/>
            <person name="Fulton R."/>
            <person name="Godfrey J."/>
            <person name="Minx P."/>
            <person name="Mitreva M."/>
            <person name="Roeseler W."/>
            <person name="Tian H."/>
            <person name="Witte H."/>
            <person name="Yang S.P."/>
            <person name="Wilson R.K."/>
            <person name="Sommer R.J."/>
        </authorList>
    </citation>
    <scope>NUCLEOTIDE SEQUENCE [LARGE SCALE GENOMIC DNA]</scope>
    <source>
        <strain evidence="7">PS312</strain>
    </source>
</reference>
<dbReference type="InterPro" id="IPR051068">
    <property type="entry name" value="MFS_Domain-Containing_Protein"/>
</dbReference>
<dbReference type="GO" id="GO:0022857">
    <property type="term" value="F:transmembrane transporter activity"/>
    <property type="evidence" value="ECO:0000318"/>
    <property type="project" value="GO_Central"/>
</dbReference>
<evidence type="ECO:0000256" key="1">
    <source>
        <dbReference type="ARBA" id="ARBA00004127"/>
    </source>
</evidence>
<dbReference type="Pfam" id="PF07690">
    <property type="entry name" value="MFS_1"/>
    <property type="match status" value="1"/>
</dbReference>
<evidence type="ECO:0000313" key="6">
    <source>
        <dbReference type="EnsemblMetazoa" id="PPA19706.1"/>
    </source>
</evidence>
<dbReference type="PANTHER" id="PTHR23510:SF3">
    <property type="entry name" value="MAJOR FACILITATOR SUPERFAMILY DOMAIN-CONTAINING PROTEIN 8"/>
    <property type="match status" value="1"/>
</dbReference>
<dbReference type="InterPro" id="IPR036259">
    <property type="entry name" value="MFS_trans_sf"/>
</dbReference>
<name>A0A2A6BJM5_PRIPA</name>
<keyword evidence="2" id="KW-0813">Transport</keyword>
<gene>
    <name evidence="6" type="primary">WBGene00109260</name>
</gene>
<reference evidence="6" key="2">
    <citation type="submission" date="2022-06" db="UniProtKB">
        <authorList>
            <consortium name="EnsemblMetazoa"/>
        </authorList>
    </citation>
    <scope>IDENTIFICATION</scope>
    <source>
        <strain evidence="6">PS312</strain>
    </source>
</reference>
<dbReference type="GO" id="GO:0012505">
    <property type="term" value="C:endomembrane system"/>
    <property type="evidence" value="ECO:0007669"/>
    <property type="project" value="UniProtKB-SubCell"/>
</dbReference>
<sequence length="624" mass="69557">MKIQNGVAKKIDEEEKTDWGSIWIGSVVCFLTATQFSIYFSSLWPYLLQLDPNSTENFFGVIAAVYSLGQALSSPVFGFWSNKIKQTRYPTMVGISLAAIGNIIYIMLPLNIITPKYMMMISRAVMGTGGGIIALLRTSSVTASTPKDRARAISLNTGAFSLGLTLGPALQIFFTPLSYPGIQLIGNIRLNLYTGPAISGLVANAVCLSLLYFVYTDSTVGLHKVAKMENESHERFFALPKFDWIAAAVCIFTRFAQMFVVTNLETIGSPLSMTMFAWDRETSVFYNSLMHGAFSCVGFIIYAANTIFNFGQKLNHRISCIVGLLLIVAFHLLTYPWPFLSGKIQYQEETWINGTEPVGCRRSFDWCETTPPINVYVYMISYSVMVSTAFALISVSMNTVYSVIIGPRNQGTMQGILIFIGSCARLTGPILVSSLFVHSGIGIPWIIEICIAAFGVMLWIVFYGRLVPLKMEDSLSAGDRYRNKHGMVYKFYLATSILLSFLHPSRHKMASALSRPADRVSCLECGIEMAKENRQESKPVENLVARRDEFLTMHNECFPERCCSLCSFSSTHDQSNEITHGNEEHDGNVVNLITMGSMKKVIERVASQCFPDWSELDEDLKKLM</sequence>
<dbReference type="OrthoDB" id="370281at2759"/>
<accession>A0A8R1UCG8</accession>
<keyword evidence="7" id="KW-1185">Reference proteome</keyword>
<comment type="subcellular location">
    <subcellularLocation>
        <location evidence="1">Endomembrane system</location>
        <topology evidence="1">Multi-pass membrane protein</topology>
    </subcellularLocation>
</comment>
<proteinExistence type="predicted"/>
<dbReference type="PANTHER" id="PTHR23510">
    <property type="entry name" value="INNER MEMBRANE TRANSPORT PROTEIN YAJR"/>
    <property type="match status" value="1"/>
</dbReference>
<dbReference type="SUPFAM" id="SSF103473">
    <property type="entry name" value="MFS general substrate transporter"/>
    <property type="match status" value="1"/>
</dbReference>
<dbReference type="InterPro" id="IPR011701">
    <property type="entry name" value="MFS"/>
</dbReference>
<evidence type="ECO:0000256" key="5">
    <source>
        <dbReference type="ARBA" id="ARBA00023136"/>
    </source>
</evidence>
<protein>
    <submittedName>
        <fullName evidence="6">Membrane transporter</fullName>
    </submittedName>
</protein>
<evidence type="ECO:0000256" key="4">
    <source>
        <dbReference type="ARBA" id="ARBA00022989"/>
    </source>
</evidence>
<evidence type="ECO:0000256" key="3">
    <source>
        <dbReference type="ARBA" id="ARBA00022692"/>
    </source>
</evidence>
<evidence type="ECO:0000256" key="2">
    <source>
        <dbReference type="ARBA" id="ARBA00022448"/>
    </source>
</evidence>
<keyword evidence="5" id="KW-0472">Membrane</keyword>